<feature type="transmembrane region" description="Helical" evidence="8">
    <location>
        <begin position="119"/>
        <end position="141"/>
    </location>
</feature>
<keyword evidence="3 8" id="KW-0812">Transmembrane</keyword>
<evidence type="ECO:0000256" key="7">
    <source>
        <dbReference type="ARBA" id="ARBA00023136"/>
    </source>
</evidence>
<dbReference type="NCBIfam" id="TIGR02970">
    <property type="entry name" value="succ_dehyd_cytB"/>
    <property type="match status" value="1"/>
</dbReference>
<evidence type="ECO:0000256" key="3">
    <source>
        <dbReference type="ARBA" id="ARBA00022692"/>
    </source>
</evidence>
<evidence type="ECO:0000256" key="1">
    <source>
        <dbReference type="ARBA" id="ARBA00004141"/>
    </source>
</evidence>
<dbReference type="PANTHER" id="PTHR10978:SF5">
    <property type="entry name" value="SUCCINATE DEHYDROGENASE CYTOCHROME B560 SUBUNIT, MITOCHONDRIAL"/>
    <property type="match status" value="1"/>
</dbReference>
<evidence type="ECO:0000313" key="10">
    <source>
        <dbReference type="Proteomes" id="UP000095023"/>
    </source>
</evidence>
<organism evidence="9 10">
    <name type="scientific">Tortispora caseinolytica NRRL Y-17796</name>
    <dbReference type="NCBI Taxonomy" id="767744"/>
    <lineage>
        <taxon>Eukaryota</taxon>
        <taxon>Fungi</taxon>
        <taxon>Dikarya</taxon>
        <taxon>Ascomycota</taxon>
        <taxon>Saccharomycotina</taxon>
        <taxon>Trigonopsidomycetes</taxon>
        <taxon>Trigonopsidales</taxon>
        <taxon>Trigonopsidaceae</taxon>
        <taxon>Tortispora</taxon>
    </lineage>
</organism>
<comment type="subcellular location">
    <subcellularLocation>
        <location evidence="1">Membrane</location>
        <topology evidence="1">Multi-pass membrane protein</topology>
    </subcellularLocation>
</comment>
<evidence type="ECO:0000313" key="9">
    <source>
        <dbReference type="EMBL" id="ODV91022.1"/>
    </source>
</evidence>
<dbReference type="PROSITE" id="PS01000">
    <property type="entry name" value="SDH_CYT_1"/>
    <property type="match status" value="1"/>
</dbReference>
<protein>
    <submittedName>
        <fullName evidence="9">Uncharacterized protein</fullName>
    </submittedName>
</protein>
<keyword evidence="7 8" id="KW-0472">Membrane</keyword>
<dbReference type="InterPro" id="IPR018495">
    <property type="entry name" value="Succ_DH_cyt_bsu_CS"/>
</dbReference>
<sequence>MSVLRPVLLRPRIGVLGVSNISRAFTANTVRAFSTGAVRKFETQSTTPPAANELLTKQRLNRPISPDLAIYQPQITWVLSGAHRITGVALGVGFYLYLIGAAVGPAVGLTVDSASLSSLVASLPVAVKFLGKFLISLPLTFHSFNGIRHLIWDFAKELTLPGVYRTGYTVLGLALVSSFGLAIM</sequence>
<dbReference type="Proteomes" id="UP000095023">
    <property type="component" value="Unassembled WGS sequence"/>
</dbReference>
<dbReference type="OrthoDB" id="588261at2759"/>
<evidence type="ECO:0000256" key="4">
    <source>
        <dbReference type="ARBA" id="ARBA00022723"/>
    </source>
</evidence>
<dbReference type="PANTHER" id="PTHR10978">
    <property type="entry name" value="SUCCINATE DEHYDROGENASE CYTOCHROME B560 SUBUNIT"/>
    <property type="match status" value="1"/>
</dbReference>
<evidence type="ECO:0000256" key="8">
    <source>
        <dbReference type="SAM" id="Phobius"/>
    </source>
</evidence>
<dbReference type="SUPFAM" id="SSF81343">
    <property type="entry name" value="Fumarate reductase respiratory complex transmembrane subunits"/>
    <property type="match status" value="1"/>
</dbReference>
<dbReference type="GO" id="GO:0006099">
    <property type="term" value="P:tricarboxylic acid cycle"/>
    <property type="evidence" value="ECO:0007669"/>
    <property type="project" value="InterPro"/>
</dbReference>
<keyword evidence="4" id="KW-0479">Metal-binding</keyword>
<gene>
    <name evidence="9" type="ORF">CANCADRAFT_31811</name>
</gene>
<proteinExistence type="predicted"/>
<keyword evidence="2" id="KW-0349">Heme</keyword>
<evidence type="ECO:0000256" key="2">
    <source>
        <dbReference type="ARBA" id="ARBA00022617"/>
    </source>
</evidence>
<keyword evidence="6" id="KW-0408">Iron</keyword>
<dbReference type="GO" id="GO:0046872">
    <property type="term" value="F:metal ion binding"/>
    <property type="evidence" value="ECO:0007669"/>
    <property type="project" value="UniProtKB-KW"/>
</dbReference>
<dbReference type="EMBL" id="KV453842">
    <property type="protein sequence ID" value="ODV91022.1"/>
    <property type="molecule type" value="Genomic_DNA"/>
</dbReference>
<dbReference type="Pfam" id="PF01127">
    <property type="entry name" value="Sdh_cyt"/>
    <property type="match status" value="1"/>
</dbReference>
<dbReference type="Gene3D" id="1.20.1300.10">
    <property type="entry name" value="Fumarate reductase/succinate dehydrogenase, transmembrane subunit"/>
    <property type="match status" value="1"/>
</dbReference>
<dbReference type="InterPro" id="IPR034804">
    <property type="entry name" value="SQR/QFR_C/D"/>
</dbReference>
<keyword evidence="5 8" id="KW-1133">Transmembrane helix</keyword>
<dbReference type="AlphaFoldDB" id="A0A1E4TGX9"/>
<name>A0A1E4TGX9_9ASCO</name>
<dbReference type="InterPro" id="IPR014314">
    <property type="entry name" value="Succ_DH_cytb556"/>
</dbReference>
<keyword evidence="10" id="KW-1185">Reference proteome</keyword>
<reference evidence="10" key="1">
    <citation type="submission" date="2016-02" db="EMBL/GenBank/DDBJ databases">
        <title>Comparative genomics of biotechnologically important yeasts.</title>
        <authorList>
            <consortium name="DOE Joint Genome Institute"/>
            <person name="Riley R."/>
            <person name="Haridas S."/>
            <person name="Wolfe K.H."/>
            <person name="Lopes M.R."/>
            <person name="Hittinger C.T."/>
            <person name="Goker M."/>
            <person name="Salamov A."/>
            <person name="Wisecaver J."/>
            <person name="Long T.M."/>
            <person name="Aerts A.L."/>
            <person name="Barry K."/>
            <person name="Choi C."/>
            <person name="Clum A."/>
            <person name="Coughlan A.Y."/>
            <person name="Deshpande S."/>
            <person name="Douglass A.P."/>
            <person name="Hanson S.J."/>
            <person name="Klenk H.-P."/>
            <person name="Labutti K."/>
            <person name="Lapidus A."/>
            <person name="Lindquist E."/>
            <person name="Lipzen A."/>
            <person name="Meier-Kolthoff J.P."/>
            <person name="Ohm R.A."/>
            <person name="Otillar R.P."/>
            <person name="Pangilinan J."/>
            <person name="Peng Y."/>
            <person name="Rokas A."/>
            <person name="Rosa C.A."/>
            <person name="Scheuner C."/>
            <person name="Sibirny A.A."/>
            <person name="Slot J.C."/>
            <person name="Stielow J.B."/>
            <person name="Sun H."/>
            <person name="Kurtzman C.P."/>
            <person name="Blackwell M."/>
            <person name="Jeffries T.W."/>
            <person name="Grigoriev I.V."/>
        </authorList>
    </citation>
    <scope>NUCLEOTIDE SEQUENCE [LARGE SCALE GENOMIC DNA]</scope>
    <source>
        <strain evidence="10">NRRL Y-17796</strain>
    </source>
</reference>
<evidence type="ECO:0000256" key="5">
    <source>
        <dbReference type="ARBA" id="ARBA00022989"/>
    </source>
</evidence>
<dbReference type="GO" id="GO:0009055">
    <property type="term" value="F:electron transfer activity"/>
    <property type="evidence" value="ECO:0007669"/>
    <property type="project" value="InterPro"/>
</dbReference>
<feature type="transmembrane region" description="Helical" evidence="8">
    <location>
        <begin position="162"/>
        <end position="183"/>
    </location>
</feature>
<dbReference type="GO" id="GO:0006121">
    <property type="term" value="P:mitochondrial electron transport, succinate to ubiquinone"/>
    <property type="evidence" value="ECO:0007669"/>
    <property type="project" value="TreeGrafter"/>
</dbReference>
<feature type="transmembrane region" description="Helical" evidence="8">
    <location>
        <begin position="85"/>
        <end position="107"/>
    </location>
</feature>
<dbReference type="PROSITE" id="PS01001">
    <property type="entry name" value="SDH_CYT_2"/>
    <property type="match status" value="1"/>
</dbReference>
<accession>A0A1E4TGX9</accession>
<dbReference type="InterPro" id="IPR000701">
    <property type="entry name" value="SuccDH_FuR_B_TM-su"/>
</dbReference>
<dbReference type="GO" id="GO:0031966">
    <property type="term" value="C:mitochondrial membrane"/>
    <property type="evidence" value="ECO:0007669"/>
    <property type="project" value="UniProtKB-ARBA"/>
</dbReference>
<dbReference type="CDD" id="cd03499">
    <property type="entry name" value="SQR_TypeC_SdhC"/>
    <property type="match status" value="1"/>
</dbReference>
<evidence type="ECO:0000256" key="6">
    <source>
        <dbReference type="ARBA" id="ARBA00023004"/>
    </source>
</evidence>